<feature type="transmembrane region" description="Helical" evidence="2">
    <location>
        <begin position="573"/>
        <end position="589"/>
    </location>
</feature>
<comment type="caution">
    <text evidence="3">The sequence shown here is derived from an EMBL/GenBank/DDBJ whole genome shotgun (WGS) entry which is preliminary data.</text>
</comment>
<feature type="region of interest" description="Disordered" evidence="1">
    <location>
        <begin position="351"/>
        <end position="370"/>
    </location>
</feature>
<proteinExistence type="predicted"/>
<keyword evidence="4" id="KW-1185">Reference proteome</keyword>
<name>A0A3M7R4E0_BRAPC</name>
<feature type="transmembrane region" description="Helical" evidence="2">
    <location>
        <begin position="200"/>
        <end position="222"/>
    </location>
</feature>
<dbReference type="OrthoDB" id="10062838at2759"/>
<keyword evidence="2" id="KW-0472">Membrane</keyword>
<feature type="transmembrane region" description="Helical" evidence="2">
    <location>
        <begin position="263"/>
        <end position="287"/>
    </location>
</feature>
<feature type="transmembrane region" description="Helical" evidence="2">
    <location>
        <begin position="469"/>
        <end position="488"/>
    </location>
</feature>
<sequence length="669" mass="76402">MSLNESNKSGSNEEKLSDFKLYVPTKYLNSPLSNSAKSRHLSIASGTNRINFNYSPDLRKKSSYFKSKNLLSNGFPFNNKTTNSKSYIDIASNSNSYRQNSQLDLNKIKSNSKTNSSEFIQLNSANNSLSNFELGFDLNARSSQRKYSKFVILVCCVCCIVKNCIESQNQTTMTSFAPNQTERQSFAKFILKKAYLKFKFYSIGLCMSLVVCLSFVCMTYLLRRALNLTEFSQDTNSISQFRMVSNIEFNRTRIILDCNFCYFVVWSSTSCLLLVYPVFLLFFIGFYKVMNFSKKSKSESTLLSSFSSDLKNSNFKFGDFVLNSFDIFCSENQMKKRAKIEYRLATEKAQINEPNSSNPPNQQESTGSTTTQSNISQFKIKRNFLLKVLFISTIWILTGYSLIRAIDLLHCSDVVVLYSVNYSFVYMTSWIVLHHLFIPLRLLGFILSIAAIIFTYYSEGFAFDLKFLGNLFATSSAAGSAILQIIWSNNTKNKNVAQKTMFLSLIGLSTFLFGWPFIFLLKISGIETLIVTSYYYLSLTQFKEIFICVIGASVFGFLFSFSIQFGQHITKEIFLQIGCWLTIPTVVFLDTEINKLKINDLKFGSIVCVFIGYLFLILPNNMYSDFKKYLCPEPNPESTEANSLTRRYRYSSPASPNHNNRVNIAKLSR</sequence>
<evidence type="ECO:0000256" key="2">
    <source>
        <dbReference type="SAM" id="Phobius"/>
    </source>
</evidence>
<feature type="transmembrane region" description="Helical" evidence="2">
    <location>
        <begin position="601"/>
        <end position="618"/>
    </location>
</feature>
<feature type="compositionally biased region" description="Low complexity" evidence="1">
    <location>
        <begin position="352"/>
        <end position="370"/>
    </location>
</feature>
<feature type="transmembrane region" description="Helical" evidence="2">
    <location>
        <begin position="500"/>
        <end position="521"/>
    </location>
</feature>
<dbReference type="EMBL" id="REGN01004239">
    <property type="protein sequence ID" value="RNA18460.1"/>
    <property type="molecule type" value="Genomic_DNA"/>
</dbReference>
<gene>
    <name evidence="3" type="ORF">BpHYR1_052145</name>
</gene>
<accession>A0A3M7R4E0</accession>
<dbReference type="PANTHER" id="PTHR19346">
    <property type="entry name" value="SUGAR PHOSPHATE TRANSPORTER DOMAIN-CONTAINING PROTEIN"/>
    <property type="match status" value="1"/>
</dbReference>
<reference evidence="3 4" key="1">
    <citation type="journal article" date="2018" name="Sci. Rep.">
        <title>Genomic signatures of local adaptation to the degree of environmental predictability in rotifers.</title>
        <authorList>
            <person name="Franch-Gras L."/>
            <person name="Hahn C."/>
            <person name="Garcia-Roger E.M."/>
            <person name="Carmona M.J."/>
            <person name="Serra M."/>
            <person name="Gomez A."/>
        </authorList>
    </citation>
    <scope>NUCLEOTIDE SEQUENCE [LARGE SCALE GENOMIC DNA]</scope>
    <source>
        <strain evidence="3">HYR1</strain>
    </source>
</reference>
<evidence type="ECO:0000313" key="4">
    <source>
        <dbReference type="Proteomes" id="UP000276133"/>
    </source>
</evidence>
<keyword evidence="2" id="KW-0812">Transmembrane</keyword>
<dbReference type="AlphaFoldDB" id="A0A3M7R4E0"/>
<dbReference type="PANTHER" id="PTHR19346:SF4">
    <property type="entry name" value="SUGAR PHOSPHATE TRANSPORTER DOMAIN-CONTAINING PROTEIN"/>
    <property type="match status" value="1"/>
</dbReference>
<dbReference type="InterPro" id="IPR026505">
    <property type="entry name" value="Solute_c_fam_35_mem_F3/F4"/>
</dbReference>
<dbReference type="Proteomes" id="UP000276133">
    <property type="component" value="Unassembled WGS sequence"/>
</dbReference>
<dbReference type="STRING" id="10195.A0A3M7R4E0"/>
<feature type="transmembrane region" description="Helical" evidence="2">
    <location>
        <begin position="440"/>
        <end position="457"/>
    </location>
</feature>
<feature type="transmembrane region" description="Helical" evidence="2">
    <location>
        <begin position="541"/>
        <end position="561"/>
    </location>
</feature>
<organism evidence="3 4">
    <name type="scientific">Brachionus plicatilis</name>
    <name type="common">Marine rotifer</name>
    <name type="synonym">Brachionus muelleri</name>
    <dbReference type="NCBI Taxonomy" id="10195"/>
    <lineage>
        <taxon>Eukaryota</taxon>
        <taxon>Metazoa</taxon>
        <taxon>Spiralia</taxon>
        <taxon>Gnathifera</taxon>
        <taxon>Rotifera</taxon>
        <taxon>Eurotatoria</taxon>
        <taxon>Monogononta</taxon>
        <taxon>Pseudotrocha</taxon>
        <taxon>Ploima</taxon>
        <taxon>Brachionidae</taxon>
        <taxon>Brachionus</taxon>
    </lineage>
</organism>
<protein>
    <submittedName>
        <fullName evidence="3">Thiamine transporter SLC35F3 isoform X1</fullName>
    </submittedName>
</protein>
<feature type="transmembrane region" description="Helical" evidence="2">
    <location>
        <begin position="384"/>
        <end position="403"/>
    </location>
</feature>
<evidence type="ECO:0000313" key="3">
    <source>
        <dbReference type="EMBL" id="RNA18460.1"/>
    </source>
</evidence>
<keyword evidence="2" id="KW-1133">Transmembrane helix</keyword>
<evidence type="ECO:0000256" key="1">
    <source>
        <dbReference type="SAM" id="MobiDB-lite"/>
    </source>
</evidence>